<evidence type="ECO:0000256" key="1">
    <source>
        <dbReference type="SAM" id="MobiDB-lite"/>
    </source>
</evidence>
<dbReference type="STRING" id="1618364.UX86_C0022G0015"/>
<gene>
    <name evidence="2" type="ORF">UX86_C0022G0015</name>
</gene>
<evidence type="ECO:0000313" key="3">
    <source>
        <dbReference type="Proteomes" id="UP000034502"/>
    </source>
</evidence>
<accession>A0A0G1S2D5</accession>
<protein>
    <submittedName>
        <fullName evidence="2">Uncharacterized protein</fullName>
    </submittedName>
</protein>
<evidence type="ECO:0000313" key="2">
    <source>
        <dbReference type="EMBL" id="KKU63541.1"/>
    </source>
</evidence>
<name>A0A0G1S2D5_9BACT</name>
<sequence>MSAYAEMMGMVDGSMVVDKPAAAPSVMQAAAKEIQDPGAESRRLAQEQAKEFEKIKAAAVSGNGKNPAESGPAVLNFPEQPVPSETAVTGKNGREPTAESPADYIRRAAETGHQRRLEQKGGWNILPAIITAAEVFEAVVNDPDLNQEAKDGVRKYMESKRGGFWEKVNKLGMEFTRKVIHFADRTDEEIQKAVASAKAAVVETAAPHIEEVVAKAINSADRWDRRASNIQATVEEIGGNMVGNIAFQFRKGADTWADRAERASEALQVYSGRPNEASVWADRMGDKLRGMEKVAVDTLVTSMDVLDAADRIRTAYDLRKADRKASWKEFRDVLRTQSRPETYMRASAQNGYEQTN</sequence>
<dbReference type="AlphaFoldDB" id="A0A0G1S2D5"/>
<proteinExistence type="predicted"/>
<organism evidence="2 3">
    <name type="scientific">Candidatus Amesbacteria bacterium GW2011_GWC1_47_15</name>
    <dbReference type="NCBI Taxonomy" id="1618364"/>
    <lineage>
        <taxon>Bacteria</taxon>
        <taxon>Candidatus Amesiibacteriota</taxon>
    </lineage>
</organism>
<feature type="region of interest" description="Disordered" evidence="1">
    <location>
        <begin position="28"/>
        <end position="102"/>
    </location>
</feature>
<dbReference type="PATRIC" id="fig|1618364.3.peg.749"/>
<dbReference type="EMBL" id="LCNU01000022">
    <property type="protein sequence ID" value="KKU63541.1"/>
    <property type="molecule type" value="Genomic_DNA"/>
</dbReference>
<dbReference type="Proteomes" id="UP000034502">
    <property type="component" value="Unassembled WGS sequence"/>
</dbReference>
<feature type="compositionally biased region" description="Basic and acidic residues" evidence="1">
    <location>
        <begin position="33"/>
        <end position="56"/>
    </location>
</feature>
<comment type="caution">
    <text evidence="2">The sequence shown here is derived from an EMBL/GenBank/DDBJ whole genome shotgun (WGS) entry which is preliminary data.</text>
</comment>
<reference evidence="2 3" key="1">
    <citation type="journal article" date="2015" name="Nature">
        <title>rRNA introns, odd ribosomes, and small enigmatic genomes across a large radiation of phyla.</title>
        <authorList>
            <person name="Brown C.T."/>
            <person name="Hug L.A."/>
            <person name="Thomas B.C."/>
            <person name="Sharon I."/>
            <person name="Castelle C.J."/>
            <person name="Singh A."/>
            <person name="Wilkins M.J."/>
            <person name="Williams K.H."/>
            <person name="Banfield J.F."/>
        </authorList>
    </citation>
    <scope>NUCLEOTIDE SEQUENCE [LARGE SCALE GENOMIC DNA]</scope>
</reference>